<evidence type="ECO:0000313" key="2">
    <source>
        <dbReference type="Proteomes" id="UP000032568"/>
    </source>
</evidence>
<sequence length="275" mass="29300">MLNEADTWQQADGQFNSRLSITMEPGSTILKRTDGFNSSFYTGDFVFNGGEVYGGIFLRSIKGVSFSGTVFHEKVTVMYPGEAITVNGGSFAEFYVLPINDGLTILNGEFSEQAHLINIYDNVTIEGGVFSQGIRLSPANSADKVAHLKLVGTNWNLNGAAVSFANGVADISNQLANGAQARGYAILQGTLADGNDAEIWIDYAEASSTVTLHESTNIMGAIGGLDAITVECSNVTTGQVISFNSYEGDKFDCKIKGLDTSVDDEVVIKITGQSK</sequence>
<proteinExistence type="predicted"/>
<evidence type="ECO:0000313" key="1">
    <source>
        <dbReference type="EMBL" id="WDE02443.1"/>
    </source>
</evidence>
<name>A0AAF0C6B7_9GAMM</name>
<accession>A0AAF0C6B7</accession>
<dbReference type="AlphaFoldDB" id="A0AAF0C6B7"/>
<dbReference type="RefSeq" id="WP_152646602.1">
    <property type="nucleotide sequence ID" value="NZ_CP059736.1"/>
</dbReference>
<dbReference type="EMBL" id="CP059736">
    <property type="protein sequence ID" value="WDE02443.1"/>
    <property type="molecule type" value="Genomic_DNA"/>
</dbReference>
<protein>
    <submittedName>
        <fullName evidence="1">Uncharacterized protein</fullName>
    </submittedName>
</protein>
<dbReference type="KEGG" id="tact:SG35_028965"/>
<reference evidence="1 2" key="2">
    <citation type="journal article" date="2022" name="Mar. Drugs">
        <title>Bioassay-Guided Fractionation Leads to the Detection of Cholic Acid Generated by the Rare Thalassomonas sp.</title>
        <authorList>
            <person name="Pheiffer F."/>
            <person name="Schneider Y.K."/>
            <person name="Hansen E.H."/>
            <person name="Andersen J.H."/>
            <person name="Isaksson J."/>
            <person name="Busche T."/>
            <person name="R C."/>
            <person name="Kalinowski J."/>
            <person name="Zyl L.V."/>
            <person name="Trindade M."/>
        </authorList>
    </citation>
    <scope>NUCLEOTIDE SEQUENCE [LARGE SCALE GENOMIC DNA]</scope>
    <source>
        <strain evidence="1 2">A5K-106</strain>
    </source>
</reference>
<reference evidence="1 2" key="1">
    <citation type="journal article" date="2015" name="Genome Announc.">
        <title>Draft Genome Sequences of Marine Isolates of Thalassomonas viridans and Thalassomonas actiniarum.</title>
        <authorList>
            <person name="Olonade I."/>
            <person name="van Zyl L.J."/>
            <person name="Trindade M."/>
        </authorList>
    </citation>
    <scope>NUCLEOTIDE SEQUENCE [LARGE SCALE GENOMIC DNA]</scope>
    <source>
        <strain evidence="1 2">A5K-106</strain>
    </source>
</reference>
<dbReference type="Proteomes" id="UP000032568">
    <property type="component" value="Chromosome pTact"/>
</dbReference>
<gene>
    <name evidence="1" type="ORF">SG35_028965</name>
</gene>
<organism evidence="1 2">
    <name type="scientific">Thalassomonas actiniarum</name>
    <dbReference type="NCBI Taxonomy" id="485447"/>
    <lineage>
        <taxon>Bacteria</taxon>
        <taxon>Pseudomonadati</taxon>
        <taxon>Pseudomonadota</taxon>
        <taxon>Gammaproteobacteria</taxon>
        <taxon>Alteromonadales</taxon>
        <taxon>Colwelliaceae</taxon>
        <taxon>Thalassomonas</taxon>
    </lineage>
</organism>
<keyword evidence="2" id="KW-1185">Reference proteome</keyword>